<dbReference type="InterPro" id="IPR007396">
    <property type="entry name" value="TR_PAI2-type"/>
</dbReference>
<accession>A0ABW5X1C7</accession>
<dbReference type="SUPFAM" id="SSF50475">
    <property type="entry name" value="FMN-binding split barrel"/>
    <property type="match status" value="1"/>
</dbReference>
<dbReference type="Gene3D" id="2.30.110.10">
    <property type="entry name" value="Electron Transport, Fmn-binding Protein, Chain A"/>
    <property type="match status" value="1"/>
</dbReference>
<comment type="caution">
    <text evidence="1">The sequence shown here is derived from an EMBL/GenBank/DDBJ whole genome shotgun (WGS) entry which is preliminary data.</text>
</comment>
<dbReference type="PANTHER" id="PTHR35802:SF1">
    <property type="entry name" value="PROTEASE SYNTHASE AND SPORULATION PROTEIN PAI 2"/>
    <property type="match status" value="1"/>
</dbReference>
<dbReference type="InterPro" id="IPR012349">
    <property type="entry name" value="Split_barrel_FMN-bd"/>
</dbReference>
<dbReference type="RefSeq" id="WP_377775231.1">
    <property type="nucleotide sequence ID" value="NZ_JBHUOQ010000004.1"/>
</dbReference>
<protein>
    <submittedName>
        <fullName evidence="1">FMN-binding negative transcriptional regulator</fullName>
    </submittedName>
</protein>
<keyword evidence="2" id="KW-1185">Reference proteome</keyword>
<dbReference type="PANTHER" id="PTHR35802">
    <property type="entry name" value="PROTEASE SYNTHASE AND SPORULATION PROTEIN PAI 2"/>
    <property type="match status" value="1"/>
</dbReference>
<dbReference type="Pfam" id="PF04299">
    <property type="entry name" value="FMN_bind_2"/>
    <property type="match status" value="1"/>
</dbReference>
<evidence type="ECO:0000313" key="2">
    <source>
        <dbReference type="Proteomes" id="UP001597519"/>
    </source>
</evidence>
<proteinExistence type="predicted"/>
<reference evidence="2" key="1">
    <citation type="journal article" date="2019" name="Int. J. Syst. Evol. Microbiol.">
        <title>The Global Catalogue of Microorganisms (GCM) 10K type strain sequencing project: providing services to taxonomists for standard genome sequencing and annotation.</title>
        <authorList>
            <consortium name="The Broad Institute Genomics Platform"/>
            <consortium name="The Broad Institute Genome Sequencing Center for Infectious Disease"/>
            <person name="Wu L."/>
            <person name="Ma J."/>
        </authorList>
    </citation>
    <scope>NUCLEOTIDE SEQUENCE [LARGE SCALE GENOMIC DNA]</scope>
    <source>
        <strain evidence="2">KCTC 33575</strain>
    </source>
</reference>
<dbReference type="Proteomes" id="UP001597519">
    <property type="component" value="Unassembled WGS sequence"/>
</dbReference>
<sequence length="200" mass="23185">MYIPKAFKIRDEQFNHEIINDYGFATLFSQHNGEPYATHIPLMLSEDKTYLYGHFSVANHQWKDIEGQTVLAVFQGPHSYISSSWYETNRSVPTWNYISVHVSGLIEMIGGRELKESLSRLVNKYEAPDSAYQLDEVDDRYLKAMRTAIKGFRIKISKIEGKAKLSQNHSEERRSGVIEKLEASKKEDERKIAAYMKELM</sequence>
<dbReference type="PIRSF" id="PIRSF010372">
    <property type="entry name" value="PaiB"/>
    <property type="match status" value="1"/>
</dbReference>
<gene>
    <name evidence="1" type="ORF">ACFSX4_12180</name>
</gene>
<evidence type="ECO:0000313" key="1">
    <source>
        <dbReference type="EMBL" id="MFD2831223.1"/>
    </source>
</evidence>
<organism evidence="1 2">
    <name type="scientific">Corticicoccus populi</name>
    <dbReference type="NCBI Taxonomy" id="1812821"/>
    <lineage>
        <taxon>Bacteria</taxon>
        <taxon>Bacillati</taxon>
        <taxon>Bacillota</taxon>
        <taxon>Bacilli</taxon>
        <taxon>Bacillales</taxon>
        <taxon>Staphylococcaceae</taxon>
        <taxon>Corticicoccus</taxon>
    </lineage>
</organism>
<dbReference type="EMBL" id="JBHUOQ010000004">
    <property type="protein sequence ID" value="MFD2831223.1"/>
    <property type="molecule type" value="Genomic_DNA"/>
</dbReference>
<name>A0ABW5X1C7_9STAP</name>